<evidence type="ECO:0000313" key="1">
    <source>
        <dbReference type="EMBL" id="CAL5224888.1"/>
    </source>
</evidence>
<dbReference type="SUPFAM" id="SSF56784">
    <property type="entry name" value="HAD-like"/>
    <property type="match status" value="1"/>
</dbReference>
<dbReference type="InterPro" id="IPR036412">
    <property type="entry name" value="HAD-like_sf"/>
</dbReference>
<sequence length="174" mass="20144">MSLNELYGIKHPTAWVEFEKGDISEDVLVSKFFRDGRTFDSEGMKRMMMEACDYLDGMQHLLRELSEKSIEMHAMSNYPVWYQDINNKLQIDRYLQGWTFMSCEGPMKGLRKPDPKCWEVAQEYLGAEASQLVLIDDRQENCESARKAGLHAIHSRDANSTRSQLVELSVLKEV</sequence>
<reference evidence="1 2" key="1">
    <citation type="submission" date="2024-06" db="EMBL/GenBank/DDBJ databases">
        <authorList>
            <person name="Kraege A."/>
            <person name="Thomma B."/>
        </authorList>
    </citation>
    <scope>NUCLEOTIDE SEQUENCE [LARGE SCALE GENOMIC DNA]</scope>
</reference>
<comment type="caution">
    <text evidence="1">The sequence shown here is derived from an EMBL/GenBank/DDBJ whole genome shotgun (WGS) entry which is preliminary data.</text>
</comment>
<protein>
    <submittedName>
        <fullName evidence="1">G7647 protein</fullName>
    </submittedName>
</protein>
<dbReference type="EMBL" id="CAXHTA020000011">
    <property type="protein sequence ID" value="CAL5224888.1"/>
    <property type="molecule type" value="Genomic_DNA"/>
</dbReference>
<proteinExistence type="predicted"/>
<dbReference type="InterPro" id="IPR006439">
    <property type="entry name" value="HAD-SF_hydro_IA"/>
</dbReference>
<keyword evidence="2" id="KW-1185">Reference proteome</keyword>
<dbReference type="InterPro" id="IPR023214">
    <property type="entry name" value="HAD_sf"/>
</dbReference>
<dbReference type="InterPro" id="IPR041492">
    <property type="entry name" value="HAD_2"/>
</dbReference>
<accession>A0ABP1FYD4</accession>
<dbReference type="Pfam" id="PF13419">
    <property type="entry name" value="HAD_2"/>
    <property type="match status" value="1"/>
</dbReference>
<name>A0ABP1FYD4_9CHLO</name>
<dbReference type="Proteomes" id="UP001497392">
    <property type="component" value="Unassembled WGS sequence"/>
</dbReference>
<evidence type="ECO:0000313" key="2">
    <source>
        <dbReference type="Proteomes" id="UP001497392"/>
    </source>
</evidence>
<dbReference type="PANTHER" id="PTHR43611">
    <property type="entry name" value="ALPHA-D-GLUCOSE 1-PHOSPHATE PHOSPHATASE"/>
    <property type="match status" value="1"/>
</dbReference>
<dbReference type="Gene3D" id="3.40.50.1000">
    <property type="entry name" value="HAD superfamily/HAD-like"/>
    <property type="match status" value="1"/>
</dbReference>
<gene>
    <name evidence="1" type="primary">g7647</name>
    <name evidence="1" type="ORF">VP750_LOCUS6547</name>
</gene>
<organism evidence="1 2">
    <name type="scientific">Coccomyxa viridis</name>
    <dbReference type="NCBI Taxonomy" id="1274662"/>
    <lineage>
        <taxon>Eukaryota</taxon>
        <taxon>Viridiplantae</taxon>
        <taxon>Chlorophyta</taxon>
        <taxon>core chlorophytes</taxon>
        <taxon>Trebouxiophyceae</taxon>
        <taxon>Trebouxiophyceae incertae sedis</taxon>
        <taxon>Coccomyxaceae</taxon>
        <taxon>Coccomyxa</taxon>
    </lineage>
</organism>
<dbReference type="NCBIfam" id="TIGR01509">
    <property type="entry name" value="HAD-SF-IA-v3"/>
    <property type="match status" value="1"/>
</dbReference>
<dbReference type="PANTHER" id="PTHR43611:SF3">
    <property type="entry name" value="FLAVIN MONONUCLEOTIDE HYDROLASE 1, CHLOROPLATIC"/>
    <property type="match status" value="1"/>
</dbReference>